<evidence type="ECO:0000256" key="1">
    <source>
        <dbReference type="ARBA" id="ARBA00004496"/>
    </source>
</evidence>
<feature type="repeat" description="WD" evidence="8">
    <location>
        <begin position="113"/>
        <end position="154"/>
    </location>
</feature>
<evidence type="ECO:0000256" key="8">
    <source>
        <dbReference type="PROSITE-ProRule" id="PRU00221"/>
    </source>
</evidence>
<gene>
    <name evidence="9" type="ORF">Dbus_chrXg1561</name>
</gene>
<proteinExistence type="inferred from homology"/>
<dbReference type="InterPro" id="IPR036322">
    <property type="entry name" value="WD40_repeat_dom_sf"/>
</dbReference>
<dbReference type="SMART" id="SM00320">
    <property type="entry name" value="WD40"/>
    <property type="match status" value="4"/>
</dbReference>
<dbReference type="PANTHER" id="PTHR14344:SF3">
    <property type="entry name" value="WD REPEAT-CONTAINING PROTEIN 6"/>
    <property type="match status" value="1"/>
</dbReference>
<keyword evidence="3 8" id="KW-0853">WD repeat</keyword>
<keyword evidence="10" id="KW-1185">Reference proteome</keyword>
<dbReference type="OMA" id="IIVWSCF"/>
<dbReference type="PROSITE" id="PS50082">
    <property type="entry name" value="WD_REPEATS_2"/>
    <property type="match status" value="1"/>
</dbReference>
<protein>
    <recommendedName>
        <fullName evidence="7">tRNA (34-2'-O)-methyltransferase regulator WDR6</fullName>
    </recommendedName>
</protein>
<organism evidence="9 10">
    <name type="scientific">Drosophila busckii</name>
    <name type="common">Fruit fly</name>
    <dbReference type="NCBI Taxonomy" id="30019"/>
    <lineage>
        <taxon>Eukaryota</taxon>
        <taxon>Metazoa</taxon>
        <taxon>Ecdysozoa</taxon>
        <taxon>Arthropoda</taxon>
        <taxon>Hexapoda</taxon>
        <taxon>Insecta</taxon>
        <taxon>Pterygota</taxon>
        <taxon>Neoptera</taxon>
        <taxon>Endopterygota</taxon>
        <taxon>Diptera</taxon>
        <taxon>Brachycera</taxon>
        <taxon>Muscomorpha</taxon>
        <taxon>Ephydroidea</taxon>
        <taxon>Drosophilidae</taxon>
        <taxon>Drosophila</taxon>
    </lineage>
</organism>
<dbReference type="EMBL" id="CP012528">
    <property type="protein sequence ID" value="ALC49705.1"/>
    <property type="molecule type" value="Genomic_DNA"/>
</dbReference>
<dbReference type="InterPro" id="IPR051973">
    <property type="entry name" value="tRNA_Anticodon_Mtase-Reg"/>
</dbReference>
<evidence type="ECO:0000313" key="10">
    <source>
        <dbReference type="Proteomes" id="UP000494163"/>
    </source>
</evidence>
<accession>A0A0M4EZP1</accession>
<dbReference type="InterPro" id="IPR015943">
    <property type="entry name" value="WD40/YVTN_repeat-like_dom_sf"/>
</dbReference>
<evidence type="ECO:0000256" key="2">
    <source>
        <dbReference type="ARBA" id="ARBA00022490"/>
    </source>
</evidence>
<dbReference type="InterPro" id="IPR001680">
    <property type="entry name" value="WD40_rpt"/>
</dbReference>
<comment type="subcellular location">
    <subcellularLocation>
        <location evidence="1">Cytoplasm</location>
    </subcellularLocation>
</comment>
<dbReference type="PROSITE" id="PS50294">
    <property type="entry name" value="WD_REPEATS_REGION"/>
    <property type="match status" value="1"/>
</dbReference>
<evidence type="ECO:0000256" key="3">
    <source>
        <dbReference type="ARBA" id="ARBA00022574"/>
    </source>
</evidence>
<keyword evidence="2" id="KW-0963">Cytoplasm</keyword>
<evidence type="ECO:0000256" key="6">
    <source>
        <dbReference type="ARBA" id="ARBA00038255"/>
    </source>
</evidence>
<dbReference type="PANTHER" id="PTHR14344">
    <property type="entry name" value="WD REPEAT PROTEIN"/>
    <property type="match status" value="1"/>
</dbReference>
<keyword evidence="4" id="KW-0819">tRNA processing</keyword>
<evidence type="ECO:0000256" key="7">
    <source>
        <dbReference type="ARBA" id="ARBA00040154"/>
    </source>
</evidence>
<comment type="similarity">
    <text evidence="6">Belongs to the WD repeat WDR6 family.</text>
</comment>
<dbReference type="GO" id="GO:0005737">
    <property type="term" value="C:cytoplasm"/>
    <property type="evidence" value="ECO:0007669"/>
    <property type="project" value="UniProtKB-SubCell"/>
</dbReference>
<keyword evidence="5" id="KW-0677">Repeat</keyword>
<evidence type="ECO:0000256" key="5">
    <source>
        <dbReference type="ARBA" id="ARBA00022737"/>
    </source>
</evidence>
<dbReference type="OrthoDB" id="5594999at2759"/>
<dbReference type="Gene3D" id="2.130.10.10">
    <property type="entry name" value="YVTN repeat-like/Quinoprotein amine dehydrogenase"/>
    <property type="match status" value="2"/>
</dbReference>
<dbReference type="GO" id="GO:0030488">
    <property type="term" value="P:tRNA methylation"/>
    <property type="evidence" value="ECO:0007669"/>
    <property type="project" value="TreeGrafter"/>
</dbReference>
<dbReference type="Pfam" id="PF00400">
    <property type="entry name" value="WD40"/>
    <property type="match status" value="2"/>
</dbReference>
<sequence>MLYEGETKDWIGTAKFLPDEEGCQFILHMAHSAMLRIQFVQNTELKYVCIIMELAHSTDFSLLYHTWVQGTRYNDLLIMSGNGFGEILIWQPKDPIILDPTRLLKCYRLNLRVKAHNGVIFSINYKMSANLLVTTSDDRSLKFWKLDTKPLSVKPILSCFGHTARVYCAMIVDYEDQMLIISGGEDSFICIWNPEGKLLLKHRLQFGAPIWKLGFDAVNSMIYCTGATGNILGINIQTIFKQEQLHISQLSSTEYMRKVKYITKSVAIGLSNKNSLYHINVNTESAIWKLVSEFPAYKCSVLEVFDGMIATCGAERVTLLRFNADTGSFVKVYDGGIMESIVRSFHFLNKELYLISDEQGNCLLLKGDELQVVGRFNNAAGRDESCITAAVLILPQCILLSRRNGNLMLYTQEPDATEFVMRDKIRHLHGYMGSTVLQLLRIHGEHAHILSAGHGPALIYLRINLNDYQLSVLRREYVPLAWVEAAPTSDILIGFNDNHIVAWSRQHGVILQLKCGGGHRCWDFELTNEALDIIFVQKKEVIFYREQLYPESKRSLLPRNSWHTKSCNTMQLLLPKAANGKKYLLSAGEDNIIQINLVIDDSLFPRLELHTHLSNVKYLAAIAVLGTPGSWLIFSVGGRAQLCINEFDSVTGSVTELGSHTLLSITPNNNARLMSIVVLRQENTNGFSLYVASSDGRVLLYTWQLAKAAMLNFIRLIDVKRCPLQLKCLPELDLMIVATTSGELYGYNHTLDLQKFKLQLHSGGINVLDAFVEQQHTLHIVTGGDDENVKHTTIKLNDLQLEETIEHAKLHNAQVNALTIQSESAGLFVYTCGVDKQIYKIHLSTQQRTHLGYTCIADTKGMLLHENECLFVYGSGLQAIKLVEY</sequence>
<reference evidence="9 10" key="1">
    <citation type="submission" date="2015-08" db="EMBL/GenBank/DDBJ databases">
        <title>Ancestral chromatin configuration constrains chromatin evolution on differentiating sex chromosomes in Drosophila.</title>
        <authorList>
            <person name="Zhou Q."/>
            <person name="Bachtrog D."/>
        </authorList>
    </citation>
    <scope>NUCLEOTIDE SEQUENCE [LARGE SCALE GENOMIC DNA]</scope>
    <source>
        <tissue evidence="9">Whole larvae</tissue>
    </source>
</reference>
<name>A0A0M4EZP1_DROBS</name>
<dbReference type="SUPFAM" id="SSF50978">
    <property type="entry name" value="WD40 repeat-like"/>
    <property type="match status" value="2"/>
</dbReference>
<dbReference type="AlphaFoldDB" id="A0A0M4EZP1"/>
<dbReference type="STRING" id="30019.A0A0M4EZP1"/>
<dbReference type="Proteomes" id="UP000494163">
    <property type="component" value="Chromosome X"/>
</dbReference>
<evidence type="ECO:0000313" key="9">
    <source>
        <dbReference type="EMBL" id="ALC49705.1"/>
    </source>
</evidence>
<evidence type="ECO:0000256" key="4">
    <source>
        <dbReference type="ARBA" id="ARBA00022694"/>
    </source>
</evidence>